<dbReference type="Proteomes" id="UP001301958">
    <property type="component" value="Unassembled WGS sequence"/>
</dbReference>
<dbReference type="SUPFAM" id="SSF46942">
    <property type="entry name" value="Elongation factor TFIIS domain 2"/>
    <property type="match status" value="1"/>
</dbReference>
<feature type="compositionally biased region" description="Pro residues" evidence="7">
    <location>
        <begin position="696"/>
        <end position="710"/>
    </location>
</feature>
<feature type="compositionally biased region" description="Polar residues" evidence="7">
    <location>
        <begin position="410"/>
        <end position="426"/>
    </location>
</feature>
<dbReference type="GO" id="GO:0031564">
    <property type="term" value="P:transcription antitermination"/>
    <property type="evidence" value="ECO:0007669"/>
    <property type="project" value="TreeGrafter"/>
</dbReference>
<feature type="compositionally biased region" description="Low complexity" evidence="7">
    <location>
        <begin position="797"/>
        <end position="811"/>
    </location>
</feature>
<dbReference type="GO" id="GO:0006362">
    <property type="term" value="P:transcription elongation by RNA polymerase I"/>
    <property type="evidence" value="ECO:0007669"/>
    <property type="project" value="TreeGrafter"/>
</dbReference>
<evidence type="ECO:0000256" key="4">
    <source>
        <dbReference type="ARBA" id="ARBA00022723"/>
    </source>
</evidence>
<feature type="compositionally biased region" description="Basic and acidic residues" evidence="7">
    <location>
        <begin position="189"/>
        <end position="207"/>
    </location>
</feature>
<reference evidence="9" key="1">
    <citation type="journal article" date="2023" name="Mol. Phylogenet. Evol.">
        <title>Genome-scale phylogeny and comparative genomics of the fungal order Sordariales.</title>
        <authorList>
            <person name="Hensen N."/>
            <person name="Bonometti L."/>
            <person name="Westerberg I."/>
            <person name="Brannstrom I.O."/>
            <person name="Guillou S."/>
            <person name="Cros-Aarteil S."/>
            <person name="Calhoun S."/>
            <person name="Haridas S."/>
            <person name="Kuo A."/>
            <person name="Mondo S."/>
            <person name="Pangilinan J."/>
            <person name="Riley R."/>
            <person name="LaButti K."/>
            <person name="Andreopoulos B."/>
            <person name="Lipzen A."/>
            <person name="Chen C."/>
            <person name="Yan M."/>
            <person name="Daum C."/>
            <person name="Ng V."/>
            <person name="Clum A."/>
            <person name="Steindorff A."/>
            <person name="Ohm R.A."/>
            <person name="Martin F."/>
            <person name="Silar P."/>
            <person name="Natvig D.O."/>
            <person name="Lalanne C."/>
            <person name="Gautier V."/>
            <person name="Ament-Velasquez S.L."/>
            <person name="Kruys A."/>
            <person name="Hutchinson M.I."/>
            <person name="Powell A.J."/>
            <person name="Barry K."/>
            <person name="Miller A.N."/>
            <person name="Grigoriev I.V."/>
            <person name="Debuchy R."/>
            <person name="Gladieux P."/>
            <person name="Hiltunen Thoren M."/>
            <person name="Johannesson H."/>
        </authorList>
    </citation>
    <scope>NUCLEOTIDE SEQUENCE</scope>
    <source>
        <strain evidence="9">CBS 990.96</strain>
    </source>
</reference>
<organism evidence="9 10">
    <name type="scientific">Podospora fimiseda</name>
    <dbReference type="NCBI Taxonomy" id="252190"/>
    <lineage>
        <taxon>Eukaryota</taxon>
        <taxon>Fungi</taxon>
        <taxon>Dikarya</taxon>
        <taxon>Ascomycota</taxon>
        <taxon>Pezizomycotina</taxon>
        <taxon>Sordariomycetes</taxon>
        <taxon>Sordariomycetidae</taxon>
        <taxon>Sordariales</taxon>
        <taxon>Podosporaceae</taxon>
        <taxon>Podospora</taxon>
    </lineage>
</organism>
<sequence length="938" mass="102916">MSDIEPRRSVRATKGQHKALEQLDQPIEVPKKRSGGSKKGKKAAAEREEPEEEIIRCACGAAEQDEDANEPWIACDECGAWQHNICMGLSEYDEDLPKLYYCELCKPENHKELLAGIAKGEKPWETRRRAHEDQKNEEKNQKKRGNKKGKKRAGDAKDEEASQTPKHSSPPPSSSEPKKDVKAAGQKRKTVDAPQEKEHKKSRKVTETHSVPVSVSASTQPSPQDVRAKVANLPLNRQNVVKGLAKSLTHSLDVAEKQGSIASSDGVSIEDRAQRYALQIEQAVNDAHPNTTYGTQIRTLIHNLKTNVELAIRLHERTLTASMLAAMSTEELASKELQKETAEMRARAEKQAIKITEDVPRVRRTHKGDEIIGDDSFALAGEDVPSGPVRRPSAKSDQRRSSELTDNRARSASRSMAVDTQQSPSRSDFDLNKVFSTVKSPTVAQNQGLPTATQAAASGPGVDPEVDRLLEDGSQSPPYSPKDDNEEVWRGNLVMNTIATFGVIGRHVGGANPADLGVSWDALFPKNLTVCGRIDEQSANVYLCSMRYSAQSEIIVSSVEAHNEAAREGMDRLMDYFVSKKRYGVLDRKGMANVRDTYLVPVLPGTGGHPEFMLNLEDNFIPQTRTQPIMLVVFVYRREADDSKKSHSGSTTPTSPGFPPVTRHHTTAPNYSPTVPPGYYPNFPSNMKPPAHQSQPPQPRAPPPPEPPLTPQQIEQKEKQRLAERVARDVLGYLVTSPTVQFLLPQAANMARREWELIKRIYEQDPKARDDLPYLASLLEKEGAKQSENKAPSSAAPPQQQHQNPPVQRPQQQPPLPPQQAQYHVPQASPQQQLPTPPVTVQPRQTLAQQPQPPQQFQHLQQPQSVYHHAPPIRQSAIPPPPIPQGALPPSLPTQVAAHANSGPAKQTPIPPPPIPPQASGTPAAAPTTGGGSVGPSG</sequence>
<feature type="region of interest" description="Disordered" evidence="7">
    <location>
        <begin position="365"/>
        <end position="429"/>
    </location>
</feature>
<dbReference type="PROSITE" id="PS51321">
    <property type="entry name" value="TFIIS_CENTRAL"/>
    <property type="match status" value="1"/>
</dbReference>
<dbReference type="SMART" id="SM00510">
    <property type="entry name" value="TFS2M"/>
    <property type="match status" value="1"/>
</dbReference>
<evidence type="ECO:0000256" key="7">
    <source>
        <dbReference type="SAM" id="MobiDB-lite"/>
    </source>
</evidence>
<feature type="compositionally biased region" description="Gly residues" evidence="7">
    <location>
        <begin position="929"/>
        <end position="938"/>
    </location>
</feature>
<name>A0AAN7BSM3_9PEZI</name>
<feature type="compositionally biased region" description="Low complexity" evidence="7">
    <location>
        <begin position="919"/>
        <end position="928"/>
    </location>
</feature>
<feature type="compositionally biased region" description="Basic residues" evidence="7">
    <location>
        <begin position="32"/>
        <end position="42"/>
    </location>
</feature>
<feature type="domain" description="TFIIS central" evidence="8">
    <location>
        <begin position="236"/>
        <end position="360"/>
    </location>
</feature>
<reference evidence="9" key="2">
    <citation type="submission" date="2023-05" db="EMBL/GenBank/DDBJ databases">
        <authorList>
            <consortium name="Lawrence Berkeley National Laboratory"/>
            <person name="Steindorff A."/>
            <person name="Hensen N."/>
            <person name="Bonometti L."/>
            <person name="Westerberg I."/>
            <person name="Brannstrom I.O."/>
            <person name="Guillou S."/>
            <person name="Cros-Aarteil S."/>
            <person name="Calhoun S."/>
            <person name="Haridas S."/>
            <person name="Kuo A."/>
            <person name="Mondo S."/>
            <person name="Pangilinan J."/>
            <person name="Riley R."/>
            <person name="Labutti K."/>
            <person name="Andreopoulos B."/>
            <person name="Lipzen A."/>
            <person name="Chen C."/>
            <person name="Yanf M."/>
            <person name="Daum C."/>
            <person name="Ng V."/>
            <person name="Clum A."/>
            <person name="Ohm R."/>
            <person name="Martin F."/>
            <person name="Silar P."/>
            <person name="Natvig D."/>
            <person name="Lalanne C."/>
            <person name="Gautier V."/>
            <person name="Ament-Velasquez S.L."/>
            <person name="Kruys A."/>
            <person name="Hutchinson M.I."/>
            <person name="Powell A.J."/>
            <person name="Barry K."/>
            <person name="Miller A.N."/>
            <person name="Grigoriev I.V."/>
            <person name="Debuchy R."/>
            <person name="Gladieux P."/>
            <person name="Thoren M.H."/>
            <person name="Johannesson H."/>
        </authorList>
    </citation>
    <scope>NUCLEOTIDE SEQUENCE</scope>
    <source>
        <strain evidence="9">CBS 990.96</strain>
    </source>
</reference>
<dbReference type="Pfam" id="PF07744">
    <property type="entry name" value="SPOC"/>
    <property type="match status" value="1"/>
</dbReference>
<evidence type="ECO:0000313" key="10">
    <source>
        <dbReference type="Proteomes" id="UP001301958"/>
    </source>
</evidence>
<proteinExistence type="inferred from homology"/>
<dbReference type="PROSITE" id="PS01359">
    <property type="entry name" value="ZF_PHD_1"/>
    <property type="match status" value="1"/>
</dbReference>
<feature type="region of interest" description="Disordered" evidence="7">
    <location>
        <begin position="783"/>
        <end position="938"/>
    </location>
</feature>
<dbReference type="Pfam" id="PF20826">
    <property type="entry name" value="PHD_5"/>
    <property type="match status" value="1"/>
</dbReference>
<dbReference type="InterPro" id="IPR012921">
    <property type="entry name" value="SPOC_C"/>
</dbReference>
<evidence type="ECO:0000259" key="8">
    <source>
        <dbReference type="PROSITE" id="PS51321"/>
    </source>
</evidence>
<gene>
    <name evidence="9" type="ORF">QBC38DRAFT_148394</name>
</gene>
<dbReference type="PANTHER" id="PTHR11477">
    <property type="entry name" value="TRANSCRIPTION FACTOR S-II ZINC FINGER DOMAIN-CONTAINING PROTEIN"/>
    <property type="match status" value="1"/>
</dbReference>
<dbReference type="SMART" id="SM00249">
    <property type="entry name" value="PHD"/>
    <property type="match status" value="1"/>
</dbReference>
<feature type="compositionally biased region" description="Polar residues" evidence="7">
    <location>
        <begin position="208"/>
        <end position="223"/>
    </location>
</feature>
<feature type="compositionally biased region" description="Basic and acidic residues" evidence="7">
    <location>
        <begin position="122"/>
        <end position="140"/>
    </location>
</feature>
<dbReference type="GO" id="GO:0000977">
    <property type="term" value="F:RNA polymerase II transcription regulatory region sequence-specific DNA binding"/>
    <property type="evidence" value="ECO:0007669"/>
    <property type="project" value="TreeGrafter"/>
</dbReference>
<feature type="region of interest" description="Disordered" evidence="7">
    <location>
        <begin position="642"/>
        <end position="718"/>
    </location>
</feature>
<feature type="region of interest" description="Disordered" evidence="7">
    <location>
        <begin position="1"/>
        <end position="52"/>
    </location>
</feature>
<dbReference type="Gene3D" id="1.10.472.30">
    <property type="entry name" value="Transcription elongation factor S-II, central domain"/>
    <property type="match status" value="1"/>
</dbReference>
<dbReference type="SUPFAM" id="SSF57903">
    <property type="entry name" value="FYVE/PHD zinc finger"/>
    <property type="match status" value="1"/>
</dbReference>
<comment type="function">
    <text evidence="1">Negative regulator of transcription elongation.</text>
</comment>
<dbReference type="GO" id="GO:0006368">
    <property type="term" value="P:transcription elongation by RNA polymerase II"/>
    <property type="evidence" value="ECO:0007669"/>
    <property type="project" value="TreeGrafter"/>
</dbReference>
<dbReference type="CDD" id="cd21538">
    <property type="entry name" value="SPOC_TFIIS"/>
    <property type="match status" value="1"/>
</dbReference>
<dbReference type="InterPro" id="IPR019786">
    <property type="entry name" value="Zinc_finger_PHD-type_CS"/>
</dbReference>
<dbReference type="InterPro" id="IPR003618">
    <property type="entry name" value="TFIIS_cen_dom"/>
</dbReference>
<evidence type="ECO:0000256" key="6">
    <source>
        <dbReference type="ARBA" id="ARBA00022833"/>
    </source>
</evidence>
<feature type="compositionally biased region" description="Basic and acidic residues" evidence="7">
    <location>
        <begin position="394"/>
        <end position="409"/>
    </location>
</feature>
<dbReference type="PANTHER" id="PTHR11477:SF11">
    <property type="entry name" value="TRANSCRIPTION FACTOR BYE1"/>
    <property type="match status" value="1"/>
</dbReference>
<dbReference type="AlphaFoldDB" id="A0AAN7BSM3"/>
<keyword evidence="5" id="KW-0863">Zinc-finger</keyword>
<evidence type="ECO:0000313" key="9">
    <source>
        <dbReference type="EMBL" id="KAK4228667.1"/>
    </source>
</evidence>
<keyword evidence="4" id="KW-0479">Metal-binding</keyword>
<feature type="region of interest" description="Disordered" evidence="7">
    <location>
        <begin position="441"/>
        <end position="486"/>
    </location>
</feature>
<evidence type="ECO:0000256" key="2">
    <source>
        <dbReference type="ARBA" id="ARBA00011050"/>
    </source>
</evidence>
<dbReference type="InterPro" id="IPR036575">
    <property type="entry name" value="TFIIS_cen_dom_sf"/>
</dbReference>
<feature type="compositionally biased region" description="Low complexity" evidence="7">
    <location>
        <begin position="841"/>
        <end position="877"/>
    </location>
</feature>
<evidence type="ECO:0000256" key="3">
    <source>
        <dbReference type="ARBA" id="ARBA00021616"/>
    </source>
</evidence>
<feature type="region of interest" description="Disordered" evidence="7">
    <location>
        <begin position="122"/>
        <end position="224"/>
    </location>
</feature>
<dbReference type="InterPro" id="IPR055499">
    <property type="entry name" value="DUF7071"/>
</dbReference>
<dbReference type="Pfam" id="PF23257">
    <property type="entry name" value="DUF7071"/>
    <property type="match status" value="1"/>
</dbReference>
<dbReference type="InterPro" id="IPR013083">
    <property type="entry name" value="Znf_RING/FYVE/PHD"/>
</dbReference>
<accession>A0AAN7BSM3</accession>
<keyword evidence="10" id="KW-1185">Reference proteome</keyword>
<protein>
    <recommendedName>
        <fullName evidence="3">Transcription factor BYE1</fullName>
    </recommendedName>
</protein>
<dbReference type="GO" id="GO:0001139">
    <property type="term" value="F:RNA polymerase II complex recruiting activity"/>
    <property type="evidence" value="ECO:0007669"/>
    <property type="project" value="TreeGrafter"/>
</dbReference>
<keyword evidence="6" id="KW-0862">Zinc</keyword>
<comment type="caution">
    <text evidence="9">The sequence shown here is derived from an EMBL/GenBank/DDBJ whole genome shotgun (WGS) entry which is preliminary data.</text>
</comment>
<evidence type="ECO:0000256" key="1">
    <source>
        <dbReference type="ARBA" id="ARBA00002311"/>
    </source>
</evidence>
<dbReference type="InterPro" id="IPR011011">
    <property type="entry name" value="Znf_FYVE_PHD"/>
</dbReference>
<feature type="compositionally biased region" description="Polar residues" evidence="7">
    <location>
        <begin position="441"/>
        <end position="456"/>
    </location>
</feature>
<dbReference type="EMBL" id="MU865316">
    <property type="protein sequence ID" value="KAK4228667.1"/>
    <property type="molecule type" value="Genomic_DNA"/>
</dbReference>
<dbReference type="Pfam" id="PF07500">
    <property type="entry name" value="TFIIS_M"/>
    <property type="match status" value="1"/>
</dbReference>
<feature type="compositionally biased region" description="Basic residues" evidence="7">
    <location>
        <begin position="141"/>
        <end position="151"/>
    </location>
</feature>
<dbReference type="GO" id="GO:0008270">
    <property type="term" value="F:zinc ion binding"/>
    <property type="evidence" value="ECO:0007669"/>
    <property type="project" value="UniProtKB-KW"/>
</dbReference>
<dbReference type="GO" id="GO:0005634">
    <property type="term" value="C:nucleus"/>
    <property type="evidence" value="ECO:0007669"/>
    <property type="project" value="TreeGrafter"/>
</dbReference>
<evidence type="ECO:0000256" key="5">
    <source>
        <dbReference type="ARBA" id="ARBA00022771"/>
    </source>
</evidence>
<dbReference type="Gene3D" id="3.30.40.10">
    <property type="entry name" value="Zinc/RING finger domain, C3HC4 (zinc finger)"/>
    <property type="match status" value="1"/>
</dbReference>
<dbReference type="GO" id="GO:0031440">
    <property type="term" value="P:regulation of mRNA 3'-end processing"/>
    <property type="evidence" value="ECO:0007669"/>
    <property type="project" value="TreeGrafter"/>
</dbReference>
<dbReference type="InterPro" id="IPR001965">
    <property type="entry name" value="Znf_PHD"/>
</dbReference>
<comment type="similarity">
    <text evidence="2">Belongs to the BYE1 family.</text>
</comment>